<gene>
    <name evidence="11" type="ORF">CPB84DRAFT_1525211</name>
</gene>
<dbReference type="SUPFAM" id="SSF103473">
    <property type="entry name" value="MFS general substrate transporter"/>
    <property type="match status" value="1"/>
</dbReference>
<feature type="domain" description="Major facilitator superfamily (MFS) profile" evidence="10">
    <location>
        <begin position="24"/>
        <end position="483"/>
    </location>
</feature>
<proteinExistence type="inferred from homology"/>
<evidence type="ECO:0000256" key="4">
    <source>
        <dbReference type="ARBA" id="ARBA00022692"/>
    </source>
</evidence>
<dbReference type="PROSITE" id="PS00217">
    <property type="entry name" value="SUGAR_TRANSPORT_2"/>
    <property type="match status" value="1"/>
</dbReference>
<keyword evidence="6 9" id="KW-0472">Membrane</keyword>
<dbReference type="InterPro" id="IPR020846">
    <property type="entry name" value="MFS_dom"/>
</dbReference>
<evidence type="ECO:0000259" key="10">
    <source>
        <dbReference type="PROSITE" id="PS50850"/>
    </source>
</evidence>
<dbReference type="PANTHER" id="PTHR48022:SF17">
    <property type="entry name" value="HEXOSE TRANSPORTER"/>
    <property type="match status" value="1"/>
</dbReference>
<dbReference type="GO" id="GO:0016020">
    <property type="term" value="C:membrane"/>
    <property type="evidence" value="ECO:0007669"/>
    <property type="project" value="UniProtKB-SubCell"/>
</dbReference>
<dbReference type="InterPro" id="IPR005829">
    <property type="entry name" value="Sugar_transporter_CS"/>
</dbReference>
<evidence type="ECO:0000313" key="12">
    <source>
        <dbReference type="Proteomes" id="UP000724874"/>
    </source>
</evidence>
<dbReference type="AlphaFoldDB" id="A0A9P5NIN5"/>
<evidence type="ECO:0000256" key="3">
    <source>
        <dbReference type="ARBA" id="ARBA00022448"/>
    </source>
</evidence>
<dbReference type="GO" id="GO:0005351">
    <property type="term" value="F:carbohydrate:proton symporter activity"/>
    <property type="evidence" value="ECO:0007669"/>
    <property type="project" value="TreeGrafter"/>
</dbReference>
<protein>
    <submittedName>
        <fullName evidence="11">Monosaccharide importer</fullName>
    </submittedName>
</protein>
<evidence type="ECO:0000256" key="1">
    <source>
        <dbReference type="ARBA" id="ARBA00004141"/>
    </source>
</evidence>
<dbReference type="Proteomes" id="UP000724874">
    <property type="component" value="Unassembled WGS sequence"/>
</dbReference>
<feature type="transmembrane region" description="Helical" evidence="9">
    <location>
        <begin position="73"/>
        <end position="93"/>
    </location>
</feature>
<comment type="subcellular location">
    <subcellularLocation>
        <location evidence="1">Membrane</location>
        <topology evidence="1">Multi-pass membrane protein</topology>
    </subcellularLocation>
</comment>
<dbReference type="InterPro" id="IPR050360">
    <property type="entry name" value="MFS_Sugar_Transporters"/>
</dbReference>
<keyword evidence="12" id="KW-1185">Reference proteome</keyword>
<dbReference type="EMBL" id="JADNYJ010000091">
    <property type="protein sequence ID" value="KAF8887270.1"/>
    <property type="molecule type" value="Genomic_DNA"/>
</dbReference>
<feature type="transmembrane region" description="Helical" evidence="9">
    <location>
        <begin position="123"/>
        <end position="145"/>
    </location>
</feature>
<dbReference type="InterPro" id="IPR036259">
    <property type="entry name" value="MFS_trans_sf"/>
</dbReference>
<dbReference type="CDD" id="cd17356">
    <property type="entry name" value="MFS_HXT"/>
    <property type="match status" value="1"/>
</dbReference>
<evidence type="ECO:0000256" key="9">
    <source>
        <dbReference type="SAM" id="Phobius"/>
    </source>
</evidence>
<evidence type="ECO:0000313" key="11">
    <source>
        <dbReference type="EMBL" id="KAF8887270.1"/>
    </source>
</evidence>
<accession>A0A9P5NIN5</accession>
<evidence type="ECO:0000256" key="8">
    <source>
        <dbReference type="RuleBase" id="RU003346"/>
    </source>
</evidence>
<keyword evidence="4 9" id="KW-0812">Transmembrane</keyword>
<comment type="similarity">
    <text evidence="2 8">Belongs to the major facilitator superfamily. Sugar transporter (TC 2.A.1.1) family.</text>
</comment>
<dbReference type="Gene3D" id="1.20.1250.20">
    <property type="entry name" value="MFS general substrate transporter like domains"/>
    <property type="match status" value="1"/>
</dbReference>
<sequence length="548" mass="59522">MGGGPAGGNGGGIQTNSLFWSVVMSAFAAFGGILFGYDTGTISGIIAMEDWLKTFGTFDPTLGQYLPTSDKSLAVSILSAGTFFGALLAYPMGDRLGRKWGIIGGCIVFFLGIGLQLDTNWATFIVGRVIAGFGVGVISCLVPMYQSECAPKNIRGLIVGLYQLAITIGALLAAIVLNSTKDRQNHNAWRIPVAVQFAWGSILSIGMLMLPESPRYLLLKGREEEARAALGRLMTAPADSPQVEEECLIISDALKIEQENASGSYLECFKNNPSRFALRTWTGIWIQAWQQLTGINFIFYYGTTFFQQAGISNPFIITIICDVVNTCMTLVGLPFIDRIGRRRLLLIGAAGMSISEFIVAIVGVTAGHIQPDGSVNLAAQRVLIAFVCIYIAFFALSWGPIVWVVTSEVFPLSIRGEGMSLSIASNWLWNFGIGYATPYLVNPTTYGINGEKAANLGVKVFFIWGGTCVGCLLFTYFFIPETRGLSLEQIDRLYRESSIVGSVQYRGKLLAEDSTDTFETRKSHEVMHVEPKLPESPITNTTDALNAP</sequence>
<feature type="transmembrane region" description="Helical" evidence="9">
    <location>
        <begin position="100"/>
        <end position="117"/>
    </location>
</feature>
<dbReference type="PRINTS" id="PR00171">
    <property type="entry name" value="SUGRTRNSPORT"/>
</dbReference>
<reference evidence="11" key="1">
    <citation type="submission" date="2020-11" db="EMBL/GenBank/DDBJ databases">
        <authorList>
            <consortium name="DOE Joint Genome Institute"/>
            <person name="Ahrendt S."/>
            <person name="Riley R."/>
            <person name="Andreopoulos W."/>
            <person name="LaButti K."/>
            <person name="Pangilinan J."/>
            <person name="Ruiz-duenas F.J."/>
            <person name="Barrasa J.M."/>
            <person name="Sanchez-Garcia M."/>
            <person name="Camarero S."/>
            <person name="Miyauchi S."/>
            <person name="Serrano A."/>
            <person name="Linde D."/>
            <person name="Babiker R."/>
            <person name="Drula E."/>
            <person name="Ayuso-Fernandez I."/>
            <person name="Pacheco R."/>
            <person name="Padilla G."/>
            <person name="Ferreira P."/>
            <person name="Barriuso J."/>
            <person name="Kellner H."/>
            <person name="Castanera R."/>
            <person name="Alfaro M."/>
            <person name="Ramirez L."/>
            <person name="Pisabarro A.G."/>
            <person name="Kuo A."/>
            <person name="Tritt A."/>
            <person name="Lipzen A."/>
            <person name="He G."/>
            <person name="Yan M."/>
            <person name="Ng V."/>
            <person name="Cullen D."/>
            <person name="Martin F."/>
            <person name="Rosso M.-N."/>
            <person name="Henrissat B."/>
            <person name="Hibbett D."/>
            <person name="Martinez A.T."/>
            <person name="Grigoriev I.V."/>
        </authorList>
    </citation>
    <scope>NUCLEOTIDE SEQUENCE</scope>
    <source>
        <strain evidence="11">AH 44721</strain>
    </source>
</reference>
<dbReference type="OrthoDB" id="6612291at2759"/>
<feature type="transmembrane region" description="Helical" evidence="9">
    <location>
        <begin position="315"/>
        <end position="333"/>
    </location>
</feature>
<feature type="transmembrane region" description="Helical" evidence="9">
    <location>
        <begin position="382"/>
        <end position="406"/>
    </location>
</feature>
<organism evidence="11 12">
    <name type="scientific">Gymnopilus junonius</name>
    <name type="common">Spectacular rustgill mushroom</name>
    <name type="synonym">Gymnopilus spectabilis subsp. junonius</name>
    <dbReference type="NCBI Taxonomy" id="109634"/>
    <lineage>
        <taxon>Eukaryota</taxon>
        <taxon>Fungi</taxon>
        <taxon>Dikarya</taxon>
        <taxon>Basidiomycota</taxon>
        <taxon>Agaricomycotina</taxon>
        <taxon>Agaricomycetes</taxon>
        <taxon>Agaricomycetidae</taxon>
        <taxon>Agaricales</taxon>
        <taxon>Agaricineae</taxon>
        <taxon>Hymenogastraceae</taxon>
        <taxon>Gymnopilus</taxon>
    </lineage>
</organism>
<feature type="transmembrane region" description="Helical" evidence="9">
    <location>
        <begin position="418"/>
        <end position="441"/>
    </location>
</feature>
<comment type="catalytic activity">
    <reaction evidence="7">
        <text>myo-inositol(out) + H(+)(out) = myo-inositol(in) + H(+)(in)</text>
        <dbReference type="Rhea" id="RHEA:60364"/>
        <dbReference type="ChEBI" id="CHEBI:15378"/>
        <dbReference type="ChEBI" id="CHEBI:17268"/>
    </reaction>
</comment>
<dbReference type="InterPro" id="IPR003663">
    <property type="entry name" value="Sugar/inositol_transpt"/>
</dbReference>
<keyword evidence="5 9" id="KW-1133">Transmembrane helix</keyword>
<dbReference type="NCBIfam" id="TIGR00879">
    <property type="entry name" value="SP"/>
    <property type="match status" value="1"/>
</dbReference>
<comment type="caution">
    <text evidence="11">The sequence shown here is derived from an EMBL/GenBank/DDBJ whole genome shotgun (WGS) entry which is preliminary data.</text>
</comment>
<evidence type="ECO:0000256" key="7">
    <source>
        <dbReference type="ARBA" id="ARBA00049119"/>
    </source>
</evidence>
<dbReference type="Pfam" id="PF00083">
    <property type="entry name" value="Sugar_tr"/>
    <property type="match status" value="1"/>
</dbReference>
<feature type="transmembrane region" description="Helical" evidence="9">
    <location>
        <begin position="18"/>
        <end position="37"/>
    </location>
</feature>
<dbReference type="FunFam" id="1.20.1250.20:FF:000078">
    <property type="entry name" value="MFS maltose transporter, putative"/>
    <property type="match status" value="1"/>
</dbReference>
<feature type="transmembrane region" description="Helical" evidence="9">
    <location>
        <begin position="461"/>
        <end position="479"/>
    </location>
</feature>
<dbReference type="PROSITE" id="PS50850">
    <property type="entry name" value="MFS"/>
    <property type="match status" value="1"/>
</dbReference>
<feature type="transmembrane region" description="Helical" evidence="9">
    <location>
        <begin position="157"/>
        <end position="177"/>
    </location>
</feature>
<dbReference type="PANTHER" id="PTHR48022">
    <property type="entry name" value="PLASTIDIC GLUCOSE TRANSPORTER 4"/>
    <property type="match status" value="1"/>
</dbReference>
<dbReference type="PROSITE" id="PS00216">
    <property type="entry name" value="SUGAR_TRANSPORT_1"/>
    <property type="match status" value="1"/>
</dbReference>
<dbReference type="InterPro" id="IPR005828">
    <property type="entry name" value="MFS_sugar_transport-like"/>
</dbReference>
<evidence type="ECO:0000256" key="2">
    <source>
        <dbReference type="ARBA" id="ARBA00010992"/>
    </source>
</evidence>
<evidence type="ECO:0000256" key="6">
    <source>
        <dbReference type="ARBA" id="ARBA00023136"/>
    </source>
</evidence>
<feature type="transmembrane region" description="Helical" evidence="9">
    <location>
        <begin position="189"/>
        <end position="210"/>
    </location>
</feature>
<feature type="transmembrane region" description="Helical" evidence="9">
    <location>
        <begin position="345"/>
        <end position="370"/>
    </location>
</feature>
<evidence type="ECO:0000256" key="5">
    <source>
        <dbReference type="ARBA" id="ARBA00022989"/>
    </source>
</evidence>
<name>A0A9P5NIN5_GYMJU</name>
<keyword evidence="3 8" id="KW-0813">Transport</keyword>